<feature type="transmembrane region" description="Helical" evidence="1">
    <location>
        <begin position="20"/>
        <end position="46"/>
    </location>
</feature>
<dbReference type="PANTHER" id="PTHR40465:SF1">
    <property type="entry name" value="DUF6534 DOMAIN-CONTAINING PROTEIN"/>
    <property type="match status" value="1"/>
</dbReference>
<reference evidence="3" key="1">
    <citation type="submission" date="2022-11" db="EMBL/GenBank/DDBJ databases">
        <title>Genome Sequence of Cubamyces cubensis.</title>
        <authorList>
            <person name="Buettner E."/>
        </authorList>
    </citation>
    <scope>NUCLEOTIDE SEQUENCE</scope>
    <source>
        <strain evidence="3">MPL-01</strain>
    </source>
</reference>
<organism evidence="3 4">
    <name type="scientific">Trametes cubensis</name>
    <dbReference type="NCBI Taxonomy" id="1111947"/>
    <lineage>
        <taxon>Eukaryota</taxon>
        <taxon>Fungi</taxon>
        <taxon>Dikarya</taxon>
        <taxon>Basidiomycota</taxon>
        <taxon>Agaricomycotina</taxon>
        <taxon>Agaricomycetes</taxon>
        <taxon>Polyporales</taxon>
        <taxon>Polyporaceae</taxon>
        <taxon>Trametes</taxon>
    </lineage>
</organism>
<name>A0AAD7TM45_9APHY</name>
<accession>A0AAD7TM45</accession>
<evidence type="ECO:0000313" key="3">
    <source>
        <dbReference type="EMBL" id="KAJ8469025.1"/>
    </source>
</evidence>
<feature type="transmembrane region" description="Helical" evidence="1">
    <location>
        <begin position="58"/>
        <end position="85"/>
    </location>
</feature>
<dbReference type="AlphaFoldDB" id="A0AAD7TM45"/>
<gene>
    <name evidence="3" type="ORF">ONZ51_g9270</name>
</gene>
<feature type="transmembrane region" description="Helical" evidence="1">
    <location>
        <begin position="206"/>
        <end position="234"/>
    </location>
</feature>
<dbReference type="Pfam" id="PF20152">
    <property type="entry name" value="DUF6534"/>
    <property type="match status" value="1"/>
</dbReference>
<keyword evidence="1" id="KW-1133">Transmembrane helix</keyword>
<sequence length="251" mass="27568">MASSTANPPLSSTTGSLWGTLGITFLGVCISSMLYGVMCLQAFHYYRSARAQSDGRALYVLVAALFGLDSVHQIVVIHVVYNYLILDFANPSKVTGIIWSLPAEIILGAILALVLNGFLTFRVWKLSRRVDFTAIASSLSLGNFGTTLSFAIRGSQYNNIFAAETDLRRHGITAFFLSVAVEVMISSTLVYYLYSRRTGLQRSNDIVTKLIILTVTTGMLTALCHVAEAVSYVAEPDQFYVLFFNFVVGKR</sequence>
<evidence type="ECO:0000259" key="2">
    <source>
        <dbReference type="Pfam" id="PF20152"/>
    </source>
</evidence>
<comment type="caution">
    <text evidence="3">The sequence shown here is derived from an EMBL/GenBank/DDBJ whole genome shotgun (WGS) entry which is preliminary data.</text>
</comment>
<feature type="transmembrane region" description="Helical" evidence="1">
    <location>
        <begin position="172"/>
        <end position="194"/>
    </location>
</feature>
<protein>
    <recommendedName>
        <fullName evidence="2">DUF6534 domain-containing protein</fullName>
    </recommendedName>
</protein>
<evidence type="ECO:0000313" key="4">
    <source>
        <dbReference type="Proteomes" id="UP001215151"/>
    </source>
</evidence>
<dbReference type="InterPro" id="IPR045339">
    <property type="entry name" value="DUF6534"/>
</dbReference>
<feature type="transmembrane region" description="Helical" evidence="1">
    <location>
        <begin position="132"/>
        <end position="152"/>
    </location>
</feature>
<keyword evidence="4" id="KW-1185">Reference proteome</keyword>
<proteinExistence type="predicted"/>
<feature type="domain" description="DUF6534" evidence="2">
    <location>
        <begin position="178"/>
        <end position="250"/>
    </location>
</feature>
<dbReference type="Proteomes" id="UP001215151">
    <property type="component" value="Unassembled WGS sequence"/>
</dbReference>
<evidence type="ECO:0000256" key="1">
    <source>
        <dbReference type="SAM" id="Phobius"/>
    </source>
</evidence>
<keyword evidence="1" id="KW-0472">Membrane</keyword>
<feature type="transmembrane region" description="Helical" evidence="1">
    <location>
        <begin position="97"/>
        <end position="120"/>
    </location>
</feature>
<dbReference type="PANTHER" id="PTHR40465">
    <property type="entry name" value="CHROMOSOME 1, WHOLE GENOME SHOTGUN SEQUENCE"/>
    <property type="match status" value="1"/>
</dbReference>
<keyword evidence="1" id="KW-0812">Transmembrane</keyword>
<dbReference type="EMBL" id="JAPEVG010000309">
    <property type="protein sequence ID" value="KAJ8469025.1"/>
    <property type="molecule type" value="Genomic_DNA"/>
</dbReference>